<accession>A0A6N6VLM2</accession>
<dbReference type="InterPro" id="IPR014710">
    <property type="entry name" value="RmlC-like_jellyroll"/>
</dbReference>
<name>A0A6N6VLM2_9HYPH</name>
<dbReference type="EMBL" id="WESC01000004">
    <property type="protein sequence ID" value="KAB7741153.1"/>
    <property type="molecule type" value="Genomic_DNA"/>
</dbReference>
<proteinExistence type="predicted"/>
<evidence type="ECO:0000259" key="1">
    <source>
        <dbReference type="Pfam" id="PF12973"/>
    </source>
</evidence>
<organism evidence="2 3">
    <name type="scientific">Parvibaculum sedimenti</name>
    <dbReference type="NCBI Taxonomy" id="2608632"/>
    <lineage>
        <taxon>Bacteria</taxon>
        <taxon>Pseudomonadati</taxon>
        <taxon>Pseudomonadota</taxon>
        <taxon>Alphaproteobacteria</taxon>
        <taxon>Hyphomicrobiales</taxon>
        <taxon>Parvibaculaceae</taxon>
        <taxon>Parvibaculum</taxon>
    </lineage>
</organism>
<protein>
    <submittedName>
        <fullName evidence="2">Transcriptional regulator</fullName>
    </submittedName>
</protein>
<keyword evidence="3" id="KW-1185">Reference proteome</keyword>
<dbReference type="Gene3D" id="1.10.10.1320">
    <property type="entry name" value="Anti-sigma factor, zinc-finger domain"/>
    <property type="match status" value="1"/>
</dbReference>
<reference evidence="2 3" key="1">
    <citation type="submission" date="2019-09" db="EMBL/GenBank/DDBJ databases">
        <title>Parvibaculum sedimenti sp. nov., isolated from sediment.</title>
        <authorList>
            <person name="Wang Y."/>
        </authorList>
    </citation>
    <scope>NUCLEOTIDE SEQUENCE [LARGE SCALE GENOMIC DNA]</scope>
    <source>
        <strain evidence="2 3">HXT-9</strain>
    </source>
</reference>
<dbReference type="Gene3D" id="2.60.120.10">
    <property type="entry name" value="Jelly Rolls"/>
    <property type="match status" value="1"/>
</dbReference>
<dbReference type="NCBIfam" id="TIGR02451">
    <property type="entry name" value="anti_sig_ChrR"/>
    <property type="match status" value="1"/>
</dbReference>
<comment type="caution">
    <text evidence="2">The sequence shown here is derived from an EMBL/GenBank/DDBJ whole genome shotgun (WGS) entry which is preliminary data.</text>
</comment>
<dbReference type="Pfam" id="PF12973">
    <property type="entry name" value="Cupin_7"/>
    <property type="match status" value="1"/>
</dbReference>
<dbReference type="Proteomes" id="UP000468901">
    <property type="component" value="Unassembled WGS sequence"/>
</dbReference>
<evidence type="ECO:0000313" key="3">
    <source>
        <dbReference type="Proteomes" id="UP000468901"/>
    </source>
</evidence>
<dbReference type="InterPro" id="IPR025979">
    <property type="entry name" value="ChrR-like_cupin_dom"/>
</dbReference>
<dbReference type="CDD" id="cd20301">
    <property type="entry name" value="cupin_ChrR"/>
    <property type="match status" value="1"/>
</dbReference>
<dbReference type="InterPro" id="IPR012807">
    <property type="entry name" value="Anti-sigma_ChrR"/>
</dbReference>
<feature type="domain" description="ChrR-like cupin" evidence="1">
    <location>
        <begin position="102"/>
        <end position="193"/>
    </location>
</feature>
<evidence type="ECO:0000313" key="2">
    <source>
        <dbReference type="EMBL" id="KAB7741153.1"/>
    </source>
</evidence>
<gene>
    <name evidence="2" type="ORF">F2P47_05240</name>
</gene>
<dbReference type="AlphaFoldDB" id="A0A6N6VLM2"/>
<dbReference type="SUPFAM" id="SSF51182">
    <property type="entry name" value="RmlC-like cupins"/>
    <property type="match status" value="1"/>
</dbReference>
<dbReference type="RefSeq" id="WP_152215126.1">
    <property type="nucleotide sequence ID" value="NZ_JBAQYD010000023.1"/>
</dbReference>
<sequence length="216" mass="23424">MSVTHPLGDEWIAAYAAGSLSEGQSVFVASHLSFLPDARKAVSAAEAVGGTLLEELAPDVMAPDALARTLALLEEPVVEAPRPAARKRNAILPAPLHDWLGCDLDALKWGLLGPGMRKAMLWRGENDERLWMLRARPGVRIPRHGHSGTEMTLVLKGSFSDRFGTFRRGDVEETGVDDLHGLTVGTEEECICLALAEGPVRFEGLIARLLQPFIDL</sequence>
<dbReference type="InterPro" id="IPR041916">
    <property type="entry name" value="Anti_sigma_zinc_sf"/>
</dbReference>
<dbReference type="InterPro" id="IPR011051">
    <property type="entry name" value="RmlC_Cupin_sf"/>
</dbReference>